<dbReference type="InterPro" id="IPR029058">
    <property type="entry name" value="AB_hydrolase_fold"/>
</dbReference>
<dbReference type="Gene3D" id="3.40.50.1820">
    <property type="entry name" value="alpha/beta hydrolase"/>
    <property type="match status" value="1"/>
</dbReference>
<gene>
    <name evidence="3" type="ORF">BCR34DRAFT_498900</name>
</gene>
<keyword evidence="4" id="KW-1185">Reference proteome</keyword>
<dbReference type="OrthoDB" id="2152029at2759"/>
<accession>A0A1Y1YAC0</accession>
<evidence type="ECO:0000313" key="3">
    <source>
        <dbReference type="EMBL" id="ORX94928.1"/>
    </source>
</evidence>
<dbReference type="GO" id="GO:0016787">
    <property type="term" value="F:hydrolase activity"/>
    <property type="evidence" value="ECO:0007669"/>
    <property type="project" value="UniProtKB-KW"/>
</dbReference>
<reference evidence="3 4" key="1">
    <citation type="submission" date="2016-07" db="EMBL/GenBank/DDBJ databases">
        <title>Pervasive Adenine N6-methylation of Active Genes in Fungi.</title>
        <authorList>
            <consortium name="DOE Joint Genome Institute"/>
            <person name="Mondo S.J."/>
            <person name="Dannebaum R.O."/>
            <person name="Kuo R.C."/>
            <person name="Labutti K."/>
            <person name="Haridas S."/>
            <person name="Kuo A."/>
            <person name="Salamov A."/>
            <person name="Ahrendt S.R."/>
            <person name="Lipzen A."/>
            <person name="Sullivan W."/>
            <person name="Andreopoulos W.B."/>
            <person name="Clum A."/>
            <person name="Lindquist E."/>
            <person name="Daum C."/>
            <person name="Ramamoorthy G.K."/>
            <person name="Gryganskyi A."/>
            <person name="Culley D."/>
            <person name="Magnuson J.K."/>
            <person name="James T.Y."/>
            <person name="O'Malley M.A."/>
            <person name="Stajich J.E."/>
            <person name="Spatafora J.W."/>
            <person name="Visel A."/>
            <person name="Grigoriev I.V."/>
        </authorList>
    </citation>
    <scope>NUCLEOTIDE SEQUENCE [LARGE SCALE GENOMIC DNA]</scope>
    <source>
        <strain evidence="3 4">CBS 115471</strain>
    </source>
</reference>
<feature type="non-terminal residue" evidence="3">
    <location>
        <position position="1"/>
    </location>
</feature>
<dbReference type="AlphaFoldDB" id="A0A1Y1YAC0"/>
<evidence type="ECO:0000259" key="2">
    <source>
        <dbReference type="Pfam" id="PF07859"/>
    </source>
</evidence>
<evidence type="ECO:0000256" key="1">
    <source>
        <dbReference type="ARBA" id="ARBA00022801"/>
    </source>
</evidence>
<evidence type="ECO:0000313" key="4">
    <source>
        <dbReference type="Proteomes" id="UP000193144"/>
    </source>
</evidence>
<dbReference type="Pfam" id="PF07859">
    <property type="entry name" value="Abhydrolase_3"/>
    <property type="match status" value="1"/>
</dbReference>
<name>A0A1Y1YAC0_9PLEO</name>
<dbReference type="STRING" id="1231657.A0A1Y1YAC0"/>
<keyword evidence="1 3" id="KW-0378">Hydrolase</keyword>
<dbReference type="SUPFAM" id="SSF53474">
    <property type="entry name" value="alpha/beta-Hydrolases"/>
    <property type="match status" value="1"/>
</dbReference>
<dbReference type="Proteomes" id="UP000193144">
    <property type="component" value="Unassembled WGS sequence"/>
</dbReference>
<dbReference type="InterPro" id="IPR013094">
    <property type="entry name" value="AB_hydrolase_3"/>
</dbReference>
<feature type="domain" description="Alpha/beta hydrolase fold-3" evidence="2">
    <location>
        <begin position="91"/>
        <end position="303"/>
    </location>
</feature>
<dbReference type="PANTHER" id="PTHR48081:SF17">
    <property type="entry name" value="ALPHA_BETA HYDROLASE FOLD-3 DOMAIN-CONTAINING PROTEIN"/>
    <property type="match status" value="1"/>
</dbReference>
<organism evidence="3 4">
    <name type="scientific">Clohesyomyces aquaticus</name>
    <dbReference type="NCBI Taxonomy" id="1231657"/>
    <lineage>
        <taxon>Eukaryota</taxon>
        <taxon>Fungi</taxon>
        <taxon>Dikarya</taxon>
        <taxon>Ascomycota</taxon>
        <taxon>Pezizomycotina</taxon>
        <taxon>Dothideomycetes</taxon>
        <taxon>Pleosporomycetidae</taxon>
        <taxon>Pleosporales</taxon>
        <taxon>Lindgomycetaceae</taxon>
        <taxon>Clohesyomyces</taxon>
    </lineage>
</organism>
<dbReference type="PANTHER" id="PTHR48081">
    <property type="entry name" value="AB HYDROLASE SUPERFAMILY PROTEIN C4A8.06C"/>
    <property type="match status" value="1"/>
</dbReference>
<sequence length="331" mass="36435">LFQSRRLVPSWSFKTVIGNGFKRLFLAYASHVRMMPFYASALQLKECYVLVNPGPAELYPGVIRHTTVKPTSMPAVWLPAPLSDPEYARVLIHFQGGTFVLALDPVPTGTPAAKVFAKVLNAITCYAQDRLARDDRSRFPAAVQDAVSFYQYVLDQGVRPANIIISGDSAGGSVAIGLMRYIESTKFLPSPSGVMLSSPWADVSAGAITNYSKSKSLKVDFLGLELIWWGKAAYEPKSKDYSEETDCYLRPVEHPLRSSVPIFVNSGSAELFHDEITLFVERMNGVAGNRVQYVGTKDAMHDLILCGLSFGFEKEAQDAVKLAASFFDRGN</sequence>
<proteinExistence type="predicted"/>
<dbReference type="InterPro" id="IPR050300">
    <property type="entry name" value="GDXG_lipolytic_enzyme"/>
</dbReference>
<comment type="caution">
    <text evidence="3">The sequence shown here is derived from an EMBL/GenBank/DDBJ whole genome shotgun (WGS) entry which is preliminary data.</text>
</comment>
<dbReference type="EMBL" id="MCFA01000295">
    <property type="protein sequence ID" value="ORX94928.1"/>
    <property type="molecule type" value="Genomic_DNA"/>
</dbReference>
<protein>
    <submittedName>
        <fullName evidence="3">Alpha/Beta hydrolase protein</fullName>
    </submittedName>
</protein>